<evidence type="ECO:0000259" key="9">
    <source>
        <dbReference type="PROSITE" id="PS50011"/>
    </source>
</evidence>
<dbReference type="Pfam" id="PF00069">
    <property type="entry name" value="Pkinase"/>
    <property type="match status" value="1"/>
</dbReference>
<dbReference type="GO" id="GO:0005524">
    <property type="term" value="F:ATP binding"/>
    <property type="evidence" value="ECO:0007669"/>
    <property type="project" value="UniProtKB-UniRule"/>
</dbReference>
<gene>
    <name evidence="11" type="primary">EIF2AK2</name>
    <name evidence="11" type="ORF">AV530_018910</name>
</gene>
<dbReference type="GO" id="GO:0004694">
    <property type="term" value="F:eukaryotic translation initiation factor 2alpha kinase activity"/>
    <property type="evidence" value="ECO:0007669"/>
    <property type="project" value="TreeGrafter"/>
</dbReference>
<name>A0A1V4JK69_PATFA</name>
<dbReference type="GO" id="GO:0005737">
    <property type="term" value="C:cytoplasm"/>
    <property type="evidence" value="ECO:0007669"/>
    <property type="project" value="TreeGrafter"/>
</dbReference>
<evidence type="ECO:0000256" key="7">
    <source>
        <dbReference type="PROSITE-ProRule" id="PRU10141"/>
    </source>
</evidence>
<dbReference type="PROSITE" id="PS50137">
    <property type="entry name" value="DS_RBD"/>
    <property type="match status" value="2"/>
</dbReference>
<sequence>MFSSRCRCAAPEDAKVRRLARDWKWLTEAQSYKSVWFLLERHLAGGGEGNQSRAQKETVTSTPGGSTAGVTLQACGTSWGGDFLALLHSLQEKAGLAGTGQQTAARTPALTDRVANESRDSFSQSSARIRGCHYTIPGGTDIFCFAEPFGDFVKMEREYMEKINNYCQKKGLTLDYVDVDRTGPSHCPEFTVMVKINGENYGTGTGKNKKEAKAIAAKVTWEIIERQPESPSDMQAAKSTSPVTVSPVQTNDFVSLLNIYSQKTSQIVDYRNIDRTGDAHAPMFSYSCTISGFVYGIGAGTSVAAAKQAAAKQAFEKLQKEDTLTFRSEKSDRNSTFSKHSNSSRVATQSESDSICFEDSAPKLVVKKEVHEKPSPSQRNPNAVKPKRKLAANFDSAKNNEEAKRMSDSNESLEDLDTNTSKNQSPYTVNKRFLEDFKNIEPVGEGGFGNVFKATSKLDEKTYAVKRVRFTKDVRREVKELARLDHENVVRYHSCWKGYDRVTLPDSGYDTVTWADSRQKSDKEIPCLFIQMDFCEKGPLENWITKHRQDKEYHKMAKTKFLQILKGVNYIHSEGLIHRDLKPQNIFISHEDKIKIGDFGLVTSQASETLTENRGTKSYMAPEQFGDTYGKEVDIYALGLIGFEILSGISCHEKSKVWPNIKEGKLPERFINEFPTEASIIKKMLSGHPKGRYSVSKILEFFECVDKDNSLQSRSY</sequence>
<dbReference type="Proteomes" id="UP000190648">
    <property type="component" value="Unassembled WGS sequence"/>
</dbReference>
<feature type="region of interest" description="Disordered" evidence="8">
    <location>
        <begin position="369"/>
        <end position="424"/>
    </location>
</feature>
<evidence type="ECO:0000256" key="3">
    <source>
        <dbReference type="ARBA" id="ARBA00022777"/>
    </source>
</evidence>
<dbReference type="InterPro" id="IPR050339">
    <property type="entry name" value="CC_SR_Kinase"/>
</dbReference>
<feature type="compositionally biased region" description="Polar residues" evidence="8">
    <location>
        <begin position="334"/>
        <end position="352"/>
    </location>
</feature>
<accession>A0A1V4JK69</accession>
<evidence type="ECO:0000256" key="5">
    <source>
        <dbReference type="ARBA" id="ARBA00037982"/>
    </source>
</evidence>
<evidence type="ECO:0000256" key="6">
    <source>
        <dbReference type="PROSITE-ProRule" id="PRU00266"/>
    </source>
</evidence>
<evidence type="ECO:0000256" key="2">
    <source>
        <dbReference type="ARBA" id="ARBA00022741"/>
    </source>
</evidence>
<evidence type="ECO:0000256" key="8">
    <source>
        <dbReference type="SAM" id="MobiDB-lite"/>
    </source>
</evidence>
<keyword evidence="6" id="KW-0694">RNA-binding</keyword>
<dbReference type="AlphaFoldDB" id="A0A1V4JK69"/>
<dbReference type="InterPro" id="IPR017441">
    <property type="entry name" value="Protein_kinase_ATP_BS"/>
</dbReference>
<evidence type="ECO:0000256" key="1">
    <source>
        <dbReference type="ARBA" id="ARBA00022679"/>
    </source>
</evidence>
<protein>
    <submittedName>
        <fullName evidence="11">Interferon-induced, double-stranded RNA-activated protein kinase</fullName>
    </submittedName>
</protein>
<evidence type="ECO:0000313" key="11">
    <source>
        <dbReference type="EMBL" id="OPJ72504.1"/>
    </source>
</evidence>
<dbReference type="SUPFAM" id="SSF54768">
    <property type="entry name" value="dsRNA-binding domain-like"/>
    <property type="match status" value="2"/>
</dbReference>
<keyword evidence="1" id="KW-0808">Transferase</keyword>
<dbReference type="Gene3D" id="3.30.200.20">
    <property type="entry name" value="Phosphorylase Kinase, domain 1"/>
    <property type="match status" value="1"/>
</dbReference>
<keyword evidence="3 11" id="KW-0418">Kinase</keyword>
<feature type="domain" description="Protein kinase" evidence="9">
    <location>
        <begin position="437"/>
        <end position="702"/>
    </location>
</feature>
<feature type="compositionally biased region" description="Polar residues" evidence="8">
    <location>
        <begin position="50"/>
        <end position="67"/>
    </location>
</feature>
<dbReference type="Gene3D" id="1.10.510.10">
    <property type="entry name" value="Transferase(Phosphotransferase) domain 1"/>
    <property type="match status" value="1"/>
</dbReference>
<dbReference type="InterPro" id="IPR000719">
    <property type="entry name" value="Prot_kinase_dom"/>
</dbReference>
<dbReference type="InterPro" id="IPR011009">
    <property type="entry name" value="Kinase-like_dom_sf"/>
</dbReference>
<dbReference type="Pfam" id="PF00035">
    <property type="entry name" value="dsrm"/>
    <property type="match status" value="2"/>
</dbReference>
<dbReference type="STRING" id="372326.A0A1V4JK69"/>
<dbReference type="PANTHER" id="PTHR11042">
    <property type="entry name" value="EUKARYOTIC TRANSLATION INITIATION FACTOR 2-ALPHA KINASE EIF2-ALPHA KINASE -RELATED"/>
    <property type="match status" value="1"/>
</dbReference>
<dbReference type="InterPro" id="IPR014720">
    <property type="entry name" value="dsRBD_dom"/>
</dbReference>
<dbReference type="SMART" id="SM00220">
    <property type="entry name" value="S_TKc"/>
    <property type="match status" value="1"/>
</dbReference>
<evidence type="ECO:0000313" key="12">
    <source>
        <dbReference type="Proteomes" id="UP000190648"/>
    </source>
</evidence>
<dbReference type="GO" id="GO:0003723">
    <property type="term" value="F:RNA binding"/>
    <property type="evidence" value="ECO:0007669"/>
    <property type="project" value="UniProtKB-UniRule"/>
</dbReference>
<dbReference type="PROSITE" id="PS50011">
    <property type="entry name" value="PROTEIN_KINASE_DOM"/>
    <property type="match status" value="1"/>
</dbReference>
<proteinExistence type="inferred from homology"/>
<dbReference type="GO" id="GO:0005634">
    <property type="term" value="C:nucleus"/>
    <property type="evidence" value="ECO:0007669"/>
    <property type="project" value="TreeGrafter"/>
</dbReference>
<comment type="similarity">
    <text evidence="5">Belongs to the protein kinase superfamily. Ser/Thr protein kinase family. GCN2 subfamily.</text>
</comment>
<dbReference type="InterPro" id="IPR008271">
    <property type="entry name" value="Ser/Thr_kinase_AS"/>
</dbReference>
<feature type="compositionally biased region" description="Basic and acidic residues" evidence="8">
    <location>
        <begin position="398"/>
        <end position="408"/>
    </location>
</feature>
<feature type="region of interest" description="Disordered" evidence="8">
    <location>
        <begin position="326"/>
        <end position="352"/>
    </location>
</feature>
<feature type="region of interest" description="Disordered" evidence="8">
    <location>
        <begin position="46"/>
        <end position="67"/>
    </location>
</feature>
<organism evidence="11 12">
    <name type="scientific">Patagioenas fasciata monilis</name>
    <dbReference type="NCBI Taxonomy" id="372326"/>
    <lineage>
        <taxon>Eukaryota</taxon>
        <taxon>Metazoa</taxon>
        <taxon>Chordata</taxon>
        <taxon>Craniata</taxon>
        <taxon>Vertebrata</taxon>
        <taxon>Euteleostomi</taxon>
        <taxon>Archelosauria</taxon>
        <taxon>Archosauria</taxon>
        <taxon>Dinosauria</taxon>
        <taxon>Saurischia</taxon>
        <taxon>Theropoda</taxon>
        <taxon>Coelurosauria</taxon>
        <taxon>Aves</taxon>
        <taxon>Neognathae</taxon>
        <taxon>Neoaves</taxon>
        <taxon>Columbimorphae</taxon>
        <taxon>Columbiformes</taxon>
        <taxon>Columbidae</taxon>
        <taxon>Patagioenas</taxon>
    </lineage>
</organism>
<keyword evidence="12" id="KW-1185">Reference proteome</keyword>
<keyword evidence="2 7" id="KW-0547">Nucleotide-binding</keyword>
<feature type="domain" description="DRBM" evidence="10">
    <location>
        <begin position="158"/>
        <end position="226"/>
    </location>
</feature>
<dbReference type="EMBL" id="LSYS01007194">
    <property type="protein sequence ID" value="OPJ72504.1"/>
    <property type="molecule type" value="Genomic_DNA"/>
</dbReference>
<evidence type="ECO:0000256" key="4">
    <source>
        <dbReference type="ARBA" id="ARBA00022840"/>
    </source>
</evidence>
<dbReference type="PROSITE" id="PS00107">
    <property type="entry name" value="PROTEIN_KINASE_ATP"/>
    <property type="match status" value="1"/>
</dbReference>
<evidence type="ECO:0000259" key="10">
    <source>
        <dbReference type="PROSITE" id="PS50137"/>
    </source>
</evidence>
<dbReference type="SUPFAM" id="SSF56112">
    <property type="entry name" value="Protein kinase-like (PK-like)"/>
    <property type="match status" value="1"/>
</dbReference>
<feature type="domain" description="DRBM" evidence="10">
    <location>
        <begin position="252"/>
        <end position="320"/>
    </location>
</feature>
<feature type="binding site" evidence="7">
    <location>
        <position position="466"/>
    </location>
    <ligand>
        <name>ATP</name>
        <dbReference type="ChEBI" id="CHEBI:30616"/>
    </ligand>
</feature>
<dbReference type="Gene3D" id="3.30.160.20">
    <property type="match status" value="2"/>
</dbReference>
<keyword evidence="4 7" id="KW-0067">ATP-binding</keyword>
<comment type="caution">
    <text evidence="11">The sequence shown here is derived from an EMBL/GenBank/DDBJ whole genome shotgun (WGS) entry which is preliminary data.</text>
</comment>
<dbReference type="PROSITE" id="PS00108">
    <property type="entry name" value="PROTEIN_KINASE_ST"/>
    <property type="match status" value="1"/>
</dbReference>
<dbReference type="PANTHER" id="PTHR11042:SF163">
    <property type="entry name" value="INTERFERON-INDUCED, DOUBLE-STRANDED RNA-ACTIVATED PROTEIN KINASE"/>
    <property type="match status" value="1"/>
</dbReference>
<dbReference type="SMART" id="SM00358">
    <property type="entry name" value="DSRM"/>
    <property type="match status" value="2"/>
</dbReference>
<dbReference type="OrthoDB" id="341578at2759"/>
<reference evidence="11 12" key="1">
    <citation type="submission" date="2016-02" db="EMBL/GenBank/DDBJ databases">
        <title>Band-tailed pigeon sequencing and assembly.</title>
        <authorList>
            <person name="Soares A.E."/>
            <person name="Novak B.J."/>
            <person name="Rice E.S."/>
            <person name="O'Connell B."/>
            <person name="Chang D."/>
            <person name="Weber S."/>
            <person name="Shapiro B."/>
        </authorList>
    </citation>
    <scope>NUCLEOTIDE SEQUENCE [LARGE SCALE GENOMIC DNA]</scope>
    <source>
        <strain evidence="11">BTP2013</strain>
        <tissue evidence="11">Blood</tissue>
    </source>
</reference>